<name>A0A2A2LA56_9BILA</name>
<comment type="subcellular location">
    <subcellularLocation>
        <location evidence="6">Cell projection</location>
        <location evidence="6">Pseudopodium</location>
    </subcellularLocation>
    <subcellularLocation>
        <location evidence="1">Cytoplasm</location>
        <location evidence="1">Cytoskeleton</location>
    </subcellularLocation>
</comment>
<dbReference type="GO" id="GO:0031143">
    <property type="term" value="C:pseudopodium"/>
    <property type="evidence" value="ECO:0007669"/>
    <property type="project" value="UniProtKB-SubCell"/>
</dbReference>
<dbReference type="InterPro" id="IPR000535">
    <property type="entry name" value="MSP_dom"/>
</dbReference>
<evidence type="ECO:0000256" key="3">
    <source>
        <dbReference type="ARBA" id="ARBA00023212"/>
    </source>
</evidence>
<accession>A0A2A2LA56</accession>
<evidence type="ECO:0000256" key="4">
    <source>
        <dbReference type="ARBA" id="ARBA00023273"/>
    </source>
</evidence>
<dbReference type="STRING" id="2018661.A0A2A2LA56"/>
<dbReference type="EMBL" id="LIAE01007005">
    <property type="protein sequence ID" value="PAV83008.1"/>
    <property type="molecule type" value="Genomic_DNA"/>
</dbReference>
<feature type="compositionally biased region" description="Low complexity" evidence="8">
    <location>
        <begin position="213"/>
        <end position="226"/>
    </location>
</feature>
<comment type="caution">
    <text evidence="10">The sequence shown here is derived from an EMBL/GenBank/DDBJ whole genome shotgun (WGS) entry which is preliminary data.</text>
</comment>
<evidence type="ECO:0000256" key="8">
    <source>
        <dbReference type="SAM" id="MobiDB-lite"/>
    </source>
</evidence>
<protein>
    <recommendedName>
        <fullName evidence="7">Major sperm protein</fullName>
    </recommendedName>
</protein>
<feature type="compositionally biased region" description="Polar residues" evidence="8">
    <location>
        <begin position="263"/>
        <end position="291"/>
    </location>
</feature>
<evidence type="ECO:0000256" key="7">
    <source>
        <dbReference type="RuleBase" id="RU003425"/>
    </source>
</evidence>
<evidence type="ECO:0000259" key="9">
    <source>
        <dbReference type="PROSITE" id="PS50202"/>
    </source>
</evidence>
<dbReference type="InterPro" id="IPR008962">
    <property type="entry name" value="PapD-like_sf"/>
</dbReference>
<dbReference type="PANTHER" id="PTHR22920">
    <property type="entry name" value="MAJOR SPERM PROTEIN"/>
    <property type="match status" value="1"/>
</dbReference>
<gene>
    <name evidence="10" type="ORF">WR25_01891</name>
</gene>
<feature type="compositionally biased region" description="Basic and acidic residues" evidence="8">
    <location>
        <begin position="181"/>
        <end position="191"/>
    </location>
</feature>
<reference evidence="10 11" key="1">
    <citation type="journal article" date="2017" name="Curr. Biol.">
        <title>Genome architecture and evolution of a unichromosomal asexual nematode.</title>
        <authorList>
            <person name="Fradin H."/>
            <person name="Zegar C."/>
            <person name="Gutwein M."/>
            <person name="Lucas J."/>
            <person name="Kovtun M."/>
            <person name="Corcoran D."/>
            <person name="Baugh L.R."/>
            <person name="Kiontke K."/>
            <person name="Gunsalus K."/>
            <person name="Fitch D.H."/>
            <person name="Piano F."/>
        </authorList>
    </citation>
    <scope>NUCLEOTIDE SEQUENCE [LARGE SCALE GENOMIC DNA]</scope>
    <source>
        <strain evidence="10">PF1309</strain>
    </source>
</reference>
<dbReference type="AlphaFoldDB" id="A0A2A2LA56"/>
<evidence type="ECO:0000256" key="6">
    <source>
        <dbReference type="ARBA" id="ARBA00037818"/>
    </source>
</evidence>
<proteinExistence type="predicted"/>
<dbReference type="InterPro" id="IPR051155">
    <property type="entry name" value="Nematode_MSP"/>
</dbReference>
<dbReference type="OrthoDB" id="5784816at2759"/>
<evidence type="ECO:0000313" key="11">
    <source>
        <dbReference type="Proteomes" id="UP000218231"/>
    </source>
</evidence>
<feature type="domain" description="MSP" evidence="9">
    <location>
        <begin position="329"/>
        <end position="450"/>
    </location>
</feature>
<dbReference type="PANTHER" id="PTHR22920:SF21">
    <property type="entry name" value="MAJOR SPERM PROTEIN"/>
    <property type="match status" value="1"/>
</dbReference>
<dbReference type="Proteomes" id="UP000218231">
    <property type="component" value="Unassembled WGS sequence"/>
</dbReference>
<keyword evidence="2" id="KW-0963">Cytoplasm</keyword>
<comment type="function">
    <text evidence="5 7">Central component in molecular interactions underlying sperm crawling. Forms an extensive filament system that extends from sperm villipoda, along the leading edge of the pseudopod.</text>
</comment>
<evidence type="ECO:0000313" key="10">
    <source>
        <dbReference type="EMBL" id="PAV83008.1"/>
    </source>
</evidence>
<evidence type="ECO:0000256" key="5">
    <source>
        <dbReference type="ARBA" id="ARBA00037744"/>
    </source>
</evidence>
<evidence type="ECO:0000256" key="1">
    <source>
        <dbReference type="ARBA" id="ARBA00004245"/>
    </source>
</evidence>
<feature type="region of interest" description="Disordered" evidence="8">
    <location>
        <begin position="158"/>
        <end position="311"/>
    </location>
</feature>
<sequence>MACGGIANEGFDPSTVFEKASGWVKERVHDERHFTARWLKQIEEATGVNRCIIAQSVAGIVTLSLCCAQQPFFICNGVLVAFPCILLFVYPEECPKKEHLTIYWVCFGILTALDGALKKLPGYYHIKLLLMLLLFVEPFRLVDKIEKIAEEANRRNNCENTNDATRTAKSDVMRATKMKSSPKEEKKKEESAAQPAPPSQETLALPPEPLNGPEQRPAEAAPAPVSEENKPAEASKVDSREKEPIKEEVKQENEMPKGLLSPSIITDQSRTETKSPTQKTAVESFSTTDIPGNSRFRGENPMTNNRSYRLPLTPGVDNKDIEPANNLRDLIVFPTEKIVFNAPFDFDNITYHIKVTNNSLHRMAFAIKCNCIPRIICYPPHGILASKETIAVAVTCQKILEFSEGVVKDDRIAIEYVIMSNKDQRKEFTFELLHSSETRCRKNLAIEYNP</sequence>
<dbReference type="Gene3D" id="2.60.40.10">
    <property type="entry name" value="Immunoglobulins"/>
    <property type="match status" value="1"/>
</dbReference>
<keyword evidence="3 7" id="KW-0206">Cytoskeleton</keyword>
<dbReference type="InterPro" id="IPR013783">
    <property type="entry name" value="Ig-like_fold"/>
</dbReference>
<dbReference type="Pfam" id="PF00635">
    <property type="entry name" value="Motile_Sperm"/>
    <property type="match status" value="1"/>
</dbReference>
<dbReference type="GO" id="GO:0005856">
    <property type="term" value="C:cytoskeleton"/>
    <property type="evidence" value="ECO:0007669"/>
    <property type="project" value="UniProtKB-SubCell"/>
</dbReference>
<evidence type="ECO:0000256" key="2">
    <source>
        <dbReference type="ARBA" id="ARBA00022490"/>
    </source>
</evidence>
<keyword evidence="4" id="KW-0966">Cell projection</keyword>
<organism evidence="10 11">
    <name type="scientific">Diploscapter pachys</name>
    <dbReference type="NCBI Taxonomy" id="2018661"/>
    <lineage>
        <taxon>Eukaryota</taxon>
        <taxon>Metazoa</taxon>
        <taxon>Ecdysozoa</taxon>
        <taxon>Nematoda</taxon>
        <taxon>Chromadorea</taxon>
        <taxon>Rhabditida</taxon>
        <taxon>Rhabditina</taxon>
        <taxon>Rhabditomorpha</taxon>
        <taxon>Rhabditoidea</taxon>
        <taxon>Rhabditidae</taxon>
        <taxon>Diploscapter</taxon>
    </lineage>
</organism>
<feature type="compositionally biased region" description="Basic and acidic residues" evidence="8">
    <location>
        <begin position="227"/>
        <end position="255"/>
    </location>
</feature>
<dbReference type="SUPFAM" id="SSF49354">
    <property type="entry name" value="PapD-like"/>
    <property type="match status" value="1"/>
</dbReference>
<keyword evidence="11" id="KW-1185">Reference proteome</keyword>
<dbReference type="PROSITE" id="PS50202">
    <property type="entry name" value="MSP"/>
    <property type="match status" value="1"/>
</dbReference>